<dbReference type="GO" id="GO:0005737">
    <property type="term" value="C:cytoplasm"/>
    <property type="evidence" value="ECO:0007669"/>
    <property type="project" value="UniProtKB-SubCell"/>
</dbReference>
<dbReference type="GO" id="GO:0019774">
    <property type="term" value="C:proteasome core complex, beta-subunit complex"/>
    <property type="evidence" value="ECO:0007669"/>
    <property type="project" value="UniProtKB-ARBA"/>
</dbReference>
<comment type="subcellular location">
    <subcellularLocation>
        <location evidence="5">Cytoplasm</location>
    </subcellularLocation>
    <subcellularLocation>
        <location evidence="5">Nucleus</location>
    </subcellularLocation>
</comment>
<gene>
    <name evidence="6" type="ORF">DB88DRAFT_480144</name>
</gene>
<evidence type="ECO:0000256" key="3">
    <source>
        <dbReference type="ARBA" id="ARBA00023242"/>
    </source>
</evidence>
<sequence>MECAFGIVGKDYTILCSDMSAGRGIIKMKSDENKLKQLGPTLAMAYSGEPGDTNNFADYVDRNLRLYHIRNHNALLPPSASAWIRQTLAQSLRSRSPYAVNLLLGGYDSTTSTPHLYWIDYLGTKAVINYGAHGAGMYVALSTMDKWWFEGMDEEAGLKLLNKCIDEVQHRMVIKFDFNCVLINKEGVHPIDLASANPLAGLTKSTPETAADPAPSVGVTA</sequence>
<dbReference type="InterPro" id="IPR016050">
    <property type="entry name" value="Proteasome_bsu_CS"/>
</dbReference>
<comment type="subunit">
    <text evidence="5">Component of the proteasome complex.</text>
</comment>
<protein>
    <recommendedName>
        <fullName evidence="5">Proteasome subunit beta</fullName>
    </recommendedName>
</protein>
<dbReference type="CDD" id="cd03758">
    <property type="entry name" value="proteasome_beta_type_2"/>
    <property type="match status" value="1"/>
</dbReference>
<dbReference type="AlphaFoldDB" id="A0AAD9LAB4"/>
<dbReference type="InterPro" id="IPR001353">
    <property type="entry name" value="Proteasome_sua/b"/>
</dbReference>
<dbReference type="PROSITE" id="PS51476">
    <property type="entry name" value="PROTEASOME_BETA_2"/>
    <property type="match status" value="1"/>
</dbReference>
<evidence type="ECO:0000256" key="2">
    <source>
        <dbReference type="ARBA" id="ARBA00022942"/>
    </source>
</evidence>
<evidence type="ECO:0000313" key="7">
    <source>
        <dbReference type="Proteomes" id="UP001182556"/>
    </source>
</evidence>
<dbReference type="PANTHER" id="PTHR32194:SF2">
    <property type="entry name" value="PROTEASOME SUBUNIT BETA TYPE-1"/>
    <property type="match status" value="1"/>
</dbReference>
<organism evidence="6 7">
    <name type="scientific">Papiliotrema laurentii</name>
    <name type="common">Cryptococcus laurentii</name>
    <dbReference type="NCBI Taxonomy" id="5418"/>
    <lineage>
        <taxon>Eukaryota</taxon>
        <taxon>Fungi</taxon>
        <taxon>Dikarya</taxon>
        <taxon>Basidiomycota</taxon>
        <taxon>Agaricomycotina</taxon>
        <taxon>Tremellomycetes</taxon>
        <taxon>Tremellales</taxon>
        <taxon>Rhynchogastremaceae</taxon>
        <taxon>Papiliotrema</taxon>
    </lineage>
</organism>
<comment type="caution">
    <text evidence="6">The sequence shown here is derived from an EMBL/GenBank/DDBJ whole genome shotgun (WGS) entry which is preliminary data.</text>
</comment>
<comment type="similarity">
    <text evidence="5">Belongs to the peptidase T1B family.</text>
</comment>
<accession>A0AAD9LAB4</accession>
<keyword evidence="7" id="KW-1185">Reference proteome</keyword>
<dbReference type="GO" id="GO:0005634">
    <property type="term" value="C:nucleus"/>
    <property type="evidence" value="ECO:0007669"/>
    <property type="project" value="UniProtKB-SubCell"/>
</dbReference>
<comment type="function">
    <text evidence="5">Component of the proteasome, a multicatalytic proteinase complex which is characterized by its ability to cleave peptides with Arg, Phe, Tyr, Leu, and Glu adjacent to the leaving group at neutral or slightly basic pH. The proteasome has an ATP-dependent proteolytic activity.</text>
</comment>
<evidence type="ECO:0000256" key="5">
    <source>
        <dbReference type="RuleBase" id="RU004203"/>
    </source>
</evidence>
<proteinExistence type="inferred from homology"/>
<evidence type="ECO:0000256" key="1">
    <source>
        <dbReference type="ARBA" id="ARBA00022490"/>
    </source>
</evidence>
<dbReference type="SUPFAM" id="SSF56235">
    <property type="entry name" value="N-terminal nucleophile aminohydrolases (Ntn hydrolases)"/>
    <property type="match status" value="1"/>
</dbReference>
<dbReference type="EMBL" id="JAODAN010000001">
    <property type="protein sequence ID" value="KAK1928029.1"/>
    <property type="molecule type" value="Genomic_DNA"/>
</dbReference>
<comment type="subunit">
    <text evidence="4">The 26S proteasome consists of a 20S proteasome core and two 19S regulatory subunits. The 20S proteasome core is composed of 28 subunits that are arranged in four stacked rings, resulting in a barrel-shaped structure. The two end rings are each formed by seven alpha subunits, and the two central rings are each formed by seven beta subunits. The catalytic chamber with the active sites is on the inside of the barrel.</text>
</comment>
<dbReference type="Pfam" id="PF00227">
    <property type="entry name" value="Proteasome"/>
    <property type="match status" value="1"/>
</dbReference>
<evidence type="ECO:0000313" key="6">
    <source>
        <dbReference type="EMBL" id="KAK1928029.1"/>
    </source>
</evidence>
<keyword evidence="1 5" id="KW-0963">Cytoplasm</keyword>
<dbReference type="PROSITE" id="PS00854">
    <property type="entry name" value="PROTEASOME_BETA_1"/>
    <property type="match status" value="1"/>
</dbReference>
<keyword evidence="2 5" id="KW-0647">Proteasome</keyword>
<keyword evidence="3 5" id="KW-0539">Nucleus</keyword>
<dbReference type="InterPro" id="IPR029055">
    <property type="entry name" value="Ntn_hydrolases_N"/>
</dbReference>
<dbReference type="GO" id="GO:0010498">
    <property type="term" value="P:proteasomal protein catabolic process"/>
    <property type="evidence" value="ECO:0007669"/>
    <property type="project" value="InterPro"/>
</dbReference>
<dbReference type="Gene3D" id="3.60.20.10">
    <property type="entry name" value="Glutamine Phosphoribosylpyrophosphate, subunit 1, domain 1"/>
    <property type="match status" value="1"/>
</dbReference>
<dbReference type="InterPro" id="IPR023333">
    <property type="entry name" value="Proteasome_suB-type"/>
</dbReference>
<reference evidence="6" key="1">
    <citation type="submission" date="2023-02" db="EMBL/GenBank/DDBJ databases">
        <title>Identification and recombinant expression of a fungal hydrolase from Papiliotrema laurentii that hydrolyzes apple cutin and clears colloidal polyester polyurethane.</title>
        <authorList>
            <consortium name="DOE Joint Genome Institute"/>
            <person name="Roman V.A."/>
            <person name="Bojanowski C."/>
            <person name="Crable B.R."/>
            <person name="Wagner D.N."/>
            <person name="Hung C.S."/>
            <person name="Nadeau L.J."/>
            <person name="Schratz L."/>
            <person name="Haridas S."/>
            <person name="Pangilinan J."/>
            <person name="Lipzen A."/>
            <person name="Na H."/>
            <person name="Yan M."/>
            <person name="Ng V."/>
            <person name="Grigoriev I.V."/>
            <person name="Spatafora J.W."/>
            <person name="Barlow D."/>
            <person name="Biffinger J."/>
            <person name="Kelley-Loughnane N."/>
            <person name="Varaljay V.A."/>
            <person name="Crookes-Goodson W.J."/>
        </authorList>
    </citation>
    <scope>NUCLEOTIDE SEQUENCE</scope>
    <source>
        <strain evidence="6">5307AH</strain>
    </source>
</reference>
<dbReference type="Proteomes" id="UP001182556">
    <property type="component" value="Unassembled WGS sequence"/>
</dbReference>
<dbReference type="PANTHER" id="PTHR32194">
    <property type="entry name" value="METALLOPROTEASE TLDD"/>
    <property type="match status" value="1"/>
</dbReference>
<evidence type="ECO:0000256" key="4">
    <source>
        <dbReference type="ARBA" id="ARBA00026071"/>
    </source>
</evidence>
<name>A0AAD9LAB4_PAPLA</name>
<dbReference type="InterPro" id="IPR035206">
    <property type="entry name" value="Proteasome_beta2"/>
</dbReference>